<gene>
    <name evidence="1" type="ORF">ERS852494_00399</name>
    <name evidence="2" type="ORF">ERS852558_01344</name>
</gene>
<accession>A0A174GPG4</accession>
<dbReference type="Proteomes" id="UP000095725">
    <property type="component" value="Unassembled WGS sequence"/>
</dbReference>
<organism evidence="1 3">
    <name type="scientific">Bacteroides caccae</name>
    <dbReference type="NCBI Taxonomy" id="47678"/>
    <lineage>
        <taxon>Bacteria</taxon>
        <taxon>Pseudomonadati</taxon>
        <taxon>Bacteroidota</taxon>
        <taxon>Bacteroidia</taxon>
        <taxon>Bacteroidales</taxon>
        <taxon>Bacteroidaceae</taxon>
        <taxon>Bacteroides</taxon>
    </lineage>
</organism>
<dbReference type="Proteomes" id="UP000095657">
    <property type="component" value="Unassembled WGS sequence"/>
</dbReference>
<sequence length="29" mass="3575">MDCLARILFYFIFARKMTLHEIQAYRARP</sequence>
<reference evidence="3 4" key="1">
    <citation type="submission" date="2015-09" db="EMBL/GenBank/DDBJ databases">
        <authorList>
            <consortium name="Pathogen Informatics"/>
        </authorList>
    </citation>
    <scope>NUCLEOTIDE SEQUENCE [LARGE SCALE GENOMIC DNA]</scope>
    <source>
        <strain evidence="1 3">2789STDY5834880</strain>
        <strain evidence="2 4">2789STDY5834946</strain>
    </source>
</reference>
<evidence type="ECO:0000313" key="4">
    <source>
        <dbReference type="Proteomes" id="UP000095725"/>
    </source>
</evidence>
<dbReference type="EMBL" id="CZBL01000004">
    <property type="protein sequence ID" value="CUP93111.1"/>
    <property type="molecule type" value="Genomic_DNA"/>
</dbReference>
<dbReference type="AlphaFoldDB" id="A0A174GPG4"/>
<evidence type="ECO:0000313" key="3">
    <source>
        <dbReference type="Proteomes" id="UP000095657"/>
    </source>
</evidence>
<evidence type="ECO:0000313" key="1">
    <source>
        <dbReference type="EMBL" id="CUO64323.1"/>
    </source>
</evidence>
<proteinExistence type="predicted"/>
<dbReference type="EMBL" id="CZAI01000001">
    <property type="protein sequence ID" value="CUO64323.1"/>
    <property type="molecule type" value="Genomic_DNA"/>
</dbReference>
<protein>
    <submittedName>
        <fullName evidence="1">Uncharacterized protein</fullName>
    </submittedName>
</protein>
<name>A0A174GPG4_9BACE</name>
<evidence type="ECO:0000313" key="2">
    <source>
        <dbReference type="EMBL" id="CUP93111.1"/>
    </source>
</evidence>